<name>A3LVQ1_PICST</name>
<dbReference type="GO" id="GO:0030437">
    <property type="term" value="P:ascospore formation"/>
    <property type="evidence" value="ECO:0007669"/>
    <property type="project" value="EnsemblFungi"/>
</dbReference>
<keyword evidence="2" id="KW-0547">Nucleotide-binding</keyword>
<dbReference type="AlphaFoldDB" id="A3LVQ1"/>
<dbReference type="PIRSF" id="PIRSF006698">
    <property type="entry name" value="Septin"/>
    <property type="match status" value="1"/>
</dbReference>
<dbReference type="GO" id="GO:0005628">
    <property type="term" value="C:prospore membrane"/>
    <property type="evidence" value="ECO:0007669"/>
    <property type="project" value="EnsemblFungi"/>
</dbReference>
<evidence type="ECO:0000256" key="2">
    <source>
        <dbReference type="ARBA" id="ARBA00022741"/>
    </source>
</evidence>
<dbReference type="Gene3D" id="3.40.50.300">
    <property type="entry name" value="P-loop containing nucleotide triphosphate hydrolases"/>
    <property type="match status" value="1"/>
</dbReference>
<comment type="subcellular location">
    <subcellularLocation>
        <location evidence="1">Bud neck</location>
    </subcellularLocation>
</comment>
<dbReference type="EMBL" id="CP000499">
    <property type="protein sequence ID" value="ABN66820.1"/>
    <property type="molecule type" value="Genomic_DNA"/>
</dbReference>
<dbReference type="Proteomes" id="UP000002258">
    <property type="component" value="Chromosome 5"/>
</dbReference>
<keyword evidence="3" id="KW-0342">GTP-binding</keyword>
<dbReference type="SUPFAM" id="SSF52540">
    <property type="entry name" value="P-loop containing nucleoside triphosphate hydrolases"/>
    <property type="match status" value="1"/>
</dbReference>
<dbReference type="OrthoDB" id="416553at2759"/>
<dbReference type="HOGENOM" id="CLU_017718_7_0_1"/>
<dbReference type="InParanoid" id="A3LVQ1"/>
<organism evidence="5 6">
    <name type="scientific">Scheffersomyces stipitis (strain ATCC 58785 / CBS 6054 / NBRC 10063 / NRRL Y-11545)</name>
    <name type="common">Yeast</name>
    <name type="synonym">Pichia stipitis</name>
    <dbReference type="NCBI Taxonomy" id="322104"/>
    <lineage>
        <taxon>Eukaryota</taxon>
        <taxon>Fungi</taxon>
        <taxon>Dikarya</taxon>
        <taxon>Ascomycota</taxon>
        <taxon>Saccharomycotina</taxon>
        <taxon>Pichiomycetes</taxon>
        <taxon>Debaryomycetaceae</taxon>
        <taxon>Scheffersomyces</taxon>
    </lineage>
</organism>
<dbReference type="GO" id="GO:0005876">
    <property type="term" value="C:spindle microtubule"/>
    <property type="evidence" value="ECO:0007669"/>
    <property type="project" value="EnsemblFungi"/>
</dbReference>
<evidence type="ECO:0000256" key="3">
    <source>
        <dbReference type="ARBA" id="ARBA00023134"/>
    </source>
</evidence>
<gene>
    <name evidence="5" type="ORF">PICST_47429</name>
</gene>
<dbReference type="GO" id="GO:0031105">
    <property type="term" value="C:septin complex"/>
    <property type="evidence" value="ECO:0007669"/>
    <property type="project" value="EnsemblFungi"/>
</dbReference>
<dbReference type="GO" id="GO:0005619">
    <property type="term" value="C:ascospore wall"/>
    <property type="evidence" value="ECO:0007669"/>
    <property type="project" value="EnsemblFungi"/>
</dbReference>
<dbReference type="OMA" id="KRGIQFC"/>
<evidence type="ECO:0000259" key="4">
    <source>
        <dbReference type="PROSITE" id="PS51719"/>
    </source>
</evidence>
<evidence type="ECO:0000313" key="6">
    <source>
        <dbReference type="Proteomes" id="UP000002258"/>
    </source>
</evidence>
<dbReference type="Pfam" id="PF00735">
    <property type="entry name" value="Septin"/>
    <property type="match status" value="1"/>
</dbReference>
<dbReference type="InterPro" id="IPR027417">
    <property type="entry name" value="P-loop_NTPase"/>
</dbReference>
<proteinExistence type="predicted"/>
<keyword evidence="6" id="KW-1185">Reference proteome</keyword>
<feature type="non-terminal residue" evidence="5">
    <location>
        <position position="1"/>
    </location>
</feature>
<feature type="domain" description="Septin-type G" evidence="4">
    <location>
        <begin position="9"/>
        <end position="287"/>
    </location>
</feature>
<dbReference type="InterPro" id="IPR030379">
    <property type="entry name" value="G_SEPTIN_dom"/>
</dbReference>
<reference evidence="5 6" key="1">
    <citation type="journal article" date="2007" name="Nat. Biotechnol.">
        <title>Genome sequence of the lignocellulose-bioconverting and xylose-fermenting yeast Pichia stipitis.</title>
        <authorList>
            <person name="Jeffries T.W."/>
            <person name="Grigoriev I.V."/>
            <person name="Grimwood J."/>
            <person name="Laplaza J.M."/>
            <person name="Aerts A."/>
            <person name="Salamov A."/>
            <person name="Schmutz J."/>
            <person name="Lindquist E."/>
            <person name="Dehal P."/>
            <person name="Shapiro H."/>
            <person name="Jin Y.S."/>
            <person name="Passoth V."/>
            <person name="Richardson P.M."/>
        </authorList>
    </citation>
    <scope>NUCLEOTIDE SEQUENCE [LARGE SCALE GENOMIC DNA]</scope>
    <source>
        <strain evidence="6">ATCC 58785 / CBS 6054 / NBRC 10063 / NRRL Y-11545</strain>
    </source>
</reference>
<dbReference type="STRING" id="322104.A3LVQ1"/>
<dbReference type="eggNOG" id="KOG2655">
    <property type="taxonomic scope" value="Eukaryota"/>
</dbReference>
<dbReference type="KEGG" id="pic:PICST_47429"/>
<dbReference type="GO" id="GO:0072687">
    <property type="term" value="C:meiotic spindle"/>
    <property type="evidence" value="ECO:0007669"/>
    <property type="project" value="EnsemblFungi"/>
</dbReference>
<dbReference type="RefSeq" id="XP_001384849.1">
    <property type="nucleotide sequence ID" value="XM_001384812.1"/>
</dbReference>
<dbReference type="GO" id="GO:0005935">
    <property type="term" value="C:cellular bud neck"/>
    <property type="evidence" value="ECO:0007669"/>
    <property type="project" value="UniProtKB-SubCell"/>
</dbReference>
<dbReference type="GeneID" id="4839289"/>
<accession>A3LVQ1</accession>
<evidence type="ECO:0000256" key="1">
    <source>
        <dbReference type="ARBA" id="ARBA00004266"/>
    </source>
</evidence>
<evidence type="ECO:0000313" key="5">
    <source>
        <dbReference type="EMBL" id="ABN66820.1"/>
    </source>
</evidence>
<sequence length="299" mass="34835">IRQRKITKKGLSLNILLIGENGIGKRTFANTLSNTVFFPEEIYLEEDVVKRIEVDTMEDLKIETHIIEQNSTPIKLNIGLTKNFGHNIDNSGSYRVILDHILEEYETFLSEESKINRNPYLTDKRIHVGLYFLRATSRELNEFDIQNMKQIGDRINLIPVISKADTLTQEELEYNKYLIRKSIADHNIPVFNFLKDVNEQLASEELEDYQYIKEVDKAVPFGIISSNIVIEGQRVRVTTWGRVNIEDENNCDCKLLRNVLLGSHLQDFKDATISTKYEAYRVEQLMKQFQDSQNNFPRK</sequence>
<protein>
    <recommendedName>
        <fullName evidence="4">Septin-type G domain-containing protein</fullName>
    </recommendedName>
</protein>
<dbReference type="PROSITE" id="PS51719">
    <property type="entry name" value="G_SEPTIN"/>
    <property type="match status" value="1"/>
</dbReference>
<dbReference type="InterPro" id="IPR016491">
    <property type="entry name" value="Septin"/>
</dbReference>
<dbReference type="GO" id="GO:0005525">
    <property type="term" value="F:GTP binding"/>
    <property type="evidence" value="ECO:0007669"/>
    <property type="project" value="UniProtKB-KW"/>
</dbReference>
<dbReference type="PANTHER" id="PTHR18884">
    <property type="entry name" value="SEPTIN"/>
    <property type="match status" value="1"/>
</dbReference>